<dbReference type="Gene3D" id="3.40.50.620">
    <property type="entry name" value="HUPs"/>
    <property type="match status" value="1"/>
</dbReference>
<evidence type="ECO:0000256" key="3">
    <source>
        <dbReference type="ARBA" id="ARBA00022694"/>
    </source>
</evidence>
<comment type="domain">
    <text evidence="7">The N-terminal region contains the highly conserved SGGXDS motif, predicted to be a P-loop motif involved in ATP binding.</text>
</comment>
<name>A0A1A6DSK1_9BURK</name>
<dbReference type="InterPro" id="IPR011063">
    <property type="entry name" value="TilS/TtcA_N"/>
</dbReference>
<dbReference type="PANTHER" id="PTHR43033">
    <property type="entry name" value="TRNA(ILE)-LYSIDINE SYNTHASE-RELATED"/>
    <property type="match status" value="1"/>
</dbReference>
<dbReference type="GO" id="GO:0006400">
    <property type="term" value="P:tRNA modification"/>
    <property type="evidence" value="ECO:0007669"/>
    <property type="project" value="UniProtKB-UniRule"/>
</dbReference>
<keyword evidence="1 7" id="KW-0963">Cytoplasm</keyword>
<dbReference type="Gene3D" id="1.20.59.20">
    <property type="match status" value="1"/>
</dbReference>
<reference evidence="11 12" key="1">
    <citation type="submission" date="2016-06" db="EMBL/GenBank/DDBJ databases">
        <title>Genome sequence of Tepidimonas fonticaldi PL17.</title>
        <authorList>
            <person name="Pinnaka A.K."/>
        </authorList>
    </citation>
    <scope>NUCLEOTIDE SEQUENCE [LARGE SCALE GENOMIC DNA]</scope>
    <source>
        <strain evidence="11 12">PL17</strain>
    </source>
</reference>
<dbReference type="GO" id="GO:0032267">
    <property type="term" value="F:tRNA(Ile)-lysidine synthase activity"/>
    <property type="evidence" value="ECO:0007669"/>
    <property type="project" value="UniProtKB-EC"/>
</dbReference>
<evidence type="ECO:0000313" key="11">
    <source>
        <dbReference type="EMBL" id="OBS29897.1"/>
    </source>
</evidence>
<accession>A0A1A6DSK1</accession>
<comment type="caution">
    <text evidence="11">The sequence shown here is derived from an EMBL/GenBank/DDBJ whole genome shotgun (WGS) entry which is preliminary data.</text>
</comment>
<keyword evidence="5 7" id="KW-0067">ATP-binding</keyword>
<feature type="domain" description="tRNA(Ile)-lysidine/2-thiocytidine synthase N-terminal" evidence="9">
    <location>
        <begin position="51"/>
        <end position="225"/>
    </location>
</feature>
<proteinExistence type="inferred from homology"/>
<evidence type="ECO:0000256" key="7">
    <source>
        <dbReference type="HAMAP-Rule" id="MF_01161"/>
    </source>
</evidence>
<evidence type="ECO:0000256" key="2">
    <source>
        <dbReference type="ARBA" id="ARBA00022598"/>
    </source>
</evidence>
<keyword evidence="4 7" id="KW-0547">Nucleotide-binding</keyword>
<dbReference type="InterPro" id="IPR014729">
    <property type="entry name" value="Rossmann-like_a/b/a_fold"/>
</dbReference>
<comment type="subcellular location">
    <subcellularLocation>
        <location evidence="7">Cytoplasm</location>
    </subcellularLocation>
</comment>
<feature type="domain" description="tRNA(Ile)-lysidine synthase substrate-binding" evidence="10">
    <location>
        <begin position="274"/>
        <end position="326"/>
    </location>
</feature>
<sequence length="361" mass="37812">MPTGVSTTPRPAAAEPDPRPADPTADPAVLAALDAWWRRHGAALPSGAGLGVAFSGGADSTSLLLAAAARWPGRVHALHVHHGLQAAADAFEAHAAATAARWGVAFAALRVDARPAPGDSPEDAARRARYRALADAARARGLAAVLLGHHAQDQAETLLLALTRGAGLPGLAGMPERRRIHGVWFGRPLLALDGDALRRWLDGQGIAWVSDPTNADPAYTRNRIRLQVIPALAQAFPAYAATLARSARHAASAQRLLDELAAEDLARLGDPPALAGLRALSPERAINALRHWLRQRHGASGTEAQWQEVARQIAAARTRGHAIRLRVGAGYLLRAGPVLDYRADVAAPAGPGAGQAVPRPL</sequence>
<dbReference type="CDD" id="cd01992">
    <property type="entry name" value="TilS_N"/>
    <property type="match status" value="1"/>
</dbReference>
<evidence type="ECO:0000259" key="10">
    <source>
        <dbReference type="Pfam" id="PF09179"/>
    </source>
</evidence>
<dbReference type="Pfam" id="PF09179">
    <property type="entry name" value="TilS"/>
    <property type="match status" value="1"/>
</dbReference>
<dbReference type="SUPFAM" id="SSF52402">
    <property type="entry name" value="Adenine nucleotide alpha hydrolases-like"/>
    <property type="match status" value="1"/>
</dbReference>
<dbReference type="AlphaFoldDB" id="A0A1A6DSK1"/>
<organism evidence="11 12">
    <name type="scientific">Tepidimonas fonticaldi</name>
    <dbReference type="NCBI Taxonomy" id="1101373"/>
    <lineage>
        <taxon>Bacteria</taxon>
        <taxon>Pseudomonadati</taxon>
        <taxon>Pseudomonadota</taxon>
        <taxon>Betaproteobacteria</taxon>
        <taxon>Burkholderiales</taxon>
        <taxon>Tepidimonas</taxon>
    </lineage>
</organism>
<evidence type="ECO:0000256" key="8">
    <source>
        <dbReference type="SAM" id="MobiDB-lite"/>
    </source>
</evidence>
<dbReference type="InterPro" id="IPR015262">
    <property type="entry name" value="tRNA_Ile_lys_synt_subst-bd"/>
</dbReference>
<dbReference type="STRING" id="1101373.A9O67_08715"/>
<dbReference type="GO" id="GO:0005737">
    <property type="term" value="C:cytoplasm"/>
    <property type="evidence" value="ECO:0007669"/>
    <property type="project" value="UniProtKB-SubCell"/>
</dbReference>
<keyword evidence="12" id="KW-1185">Reference proteome</keyword>
<evidence type="ECO:0000256" key="4">
    <source>
        <dbReference type="ARBA" id="ARBA00022741"/>
    </source>
</evidence>
<dbReference type="PANTHER" id="PTHR43033:SF1">
    <property type="entry name" value="TRNA(ILE)-LYSIDINE SYNTHASE-RELATED"/>
    <property type="match status" value="1"/>
</dbReference>
<dbReference type="OrthoDB" id="9807403at2"/>
<feature type="binding site" evidence="7">
    <location>
        <begin position="55"/>
        <end position="60"/>
    </location>
    <ligand>
        <name>ATP</name>
        <dbReference type="ChEBI" id="CHEBI:30616"/>
    </ligand>
</feature>
<evidence type="ECO:0000256" key="1">
    <source>
        <dbReference type="ARBA" id="ARBA00022490"/>
    </source>
</evidence>
<comment type="catalytic activity">
    <reaction evidence="6 7">
        <text>cytidine(34) in tRNA(Ile2) + L-lysine + ATP = lysidine(34) in tRNA(Ile2) + AMP + diphosphate + H(+)</text>
        <dbReference type="Rhea" id="RHEA:43744"/>
        <dbReference type="Rhea" id="RHEA-COMP:10625"/>
        <dbReference type="Rhea" id="RHEA-COMP:10670"/>
        <dbReference type="ChEBI" id="CHEBI:15378"/>
        <dbReference type="ChEBI" id="CHEBI:30616"/>
        <dbReference type="ChEBI" id="CHEBI:32551"/>
        <dbReference type="ChEBI" id="CHEBI:33019"/>
        <dbReference type="ChEBI" id="CHEBI:82748"/>
        <dbReference type="ChEBI" id="CHEBI:83665"/>
        <dbReference type="ChEBI" id="CHEBI:456215"/>
        <dbReference type="EC" id="6.3.4.19"/>
    </reaction>
</comment>
<dbReference type="Pfam" id="PF01171">
    <property type="entry name" value="ATP_bind_3"/>
    <property type="match status" value="1"/>
</dbReference>
<feature type="region of interest" description="Disordered" evidence="8">
    <location>
        <begin position="1"/>
        <end position="25"/>
    </location>
</feature>
<dbReference type="HAMAP" id="MF_01161">
    <property type="entry name" value="tRNA_Ile_lys_synt"/>
    <property type="match status" value="1"/>
</dbReference>
<keyword evidence="3 7" id="KW-0819">tRNA processing</keyword>
<keyword evidence="2 7" id="KW-0436">Ligase</keyword>
<dbReference type="SUPFAM" id="SSF82829">
    <property type="entry name" value="MesJ substrate recognition domain-like"/>
    <property type="match status" value="1"/>
</dbReference>
<comment type="similarity">
    <text evidence="7">Belongs to the tRNA(Ile)-lysidine synthase family.</text>
</comment>
<protein>
    <recommendedName>
        <fullName evidence="7">tRNA(Ile)-lysidine synthase</fullName>
        <ecNumber evidence="7">6.3.4.19</ecNumber>
    </recommendedName>
    <alternativeName>
        <fullName evidence="7">tRNA(Ile)-2-lysyl-cytidine synthase</fullName>
    </alternativeName>
    <alternativeName>
        <fullName evidence="7">tRNA(Ile)-lysidine synthetase</fullName>
    </alternativeName>
</protein>
<dbReference type="GO" id="GO:0005524">
    <property type="term" value="F:ATP binding"/>
    <property type="evidence" value="ECO:0007669"/>
    <property type="project" value="UniProtKB-UniRule"/>
</dbReference>
<evidence type="ECO:0000259" key="9">
    <source>
        <dbReference type="Pfam" id="PF01171"/>
    </source>
</evidence>
<dbReference type="EC" id="6.3.4.19" evidence="7"/>
<gene>
    <name evidence="7" type="primary">tilS</name>
    <name evidence="11" type="ORF">A9O67_08715</name>
</gene>
<dbReference type="Proteomes" id="UP000091969">
    <property type="component" value="Unassembled WGS sequence"/>
</dbReference>
<evidence type="ECO:0000313" key="12">
    <source>
        <dbReference type="Proteomes" id="UP000091969"/>
    </source>
</evidence>
<comment type="function">
    <text evidence="7">Ligates lysine onto the cytidine present at position 34 of the AUA codon-specific tRNA(Ile) that contains the anticodon CAU, in an ATP-dependent manner. Cytidine is converted to lysidine, thus changing the amino acid specificity of the tRNA from methionine to isoleucine.</text>
</comment>
<evidence type="ECO:0000256" key="6">
    <source>
        <dbReference type="ARBA" id="ARBA00048539"/>
    </source>
</evidence>
<evidence type="ECO:0000256" key="5">
    <source>
        <dbReference type="ARBA" id="ARBA00022840"/>
    </source>
</evidence>
<dbReference type="NCBIfam" id="TIGR02432">
    <property type="entry name" value="lysidine_TilS_N"/>
    <property type="match status" value="1"/>
</dbReference>
<dbReference type="InterPro" id="IPR012094">
    <property type="entry name" value="tRNA_Ile_lys_synt"/>
</dbReference>
<dbReference type="EMBL" id="LZDH01000065">
    <property type="protein sequence ID" value="OBS29897.1"/>
    <property type="molecule type" value="Genomic_DNA"/>
</dbReference>
<dbReference type="InterPro" id="IPR012795">
    <property type="entry name" value="tRNA_Ile_lys_synt_N"/>
</dbReference>